<evidence type="ECO:0000313" key="2">
    <source>
        <dbReference type="EMBL" id="MDS0260496.1"/>
    </source>
</evidence>
<keyword evidence="3" id="KW-1185">Reference proteome</keyword>
<dbReference type="InterPro" id="IPR011748">
    <property type="entry name" value="Unchr_phage_tail-like"/>
</dbReference>
<dbReference type="Pfam" id="PF09684">
    <property type="entry name" value="Tail_P2_I"/>
    <property type="match status" value="1"/>
</dbReference>
<organism evidence="2 3">
    <name type="scientific">Haloarcula saliterrae</name>
    <dbReference type="NCBI Taxonomy" id="2950534"/>
    <lineage>
        <taxon>Archaea</taxon>
        <taxon>Methanobacteriati</taxon>
        <taxon>Methanobacteriota</taxon>
        <taxon>Stenosarchaea group</taxon>
        <taxon>Halobacteria</taxon>
        <taxon>Halobacteriales</taxon>
        <taxon>Haloarculaceae</taxon>
        <taxon>Haloarcula</taxon>
    </lineage>
</organism>
<dbReference type="RefSeq" id="WP_310920182.1">
    <property type="nucleotide sequence ID" value="NZ_JAMQON010000004.1"/>
</dbReference>
<comment type="caution">
    <text evidence="2">The sequence shown here is derived from an EMBL/GenBank/DDBJ whole genome shotgun (WGS) entry which is preliminary data.</text>
</comment>
<name>A0ABU2FFI3_9EURY</name>
<evidence type="ECO:0000256" key="1">
    <source>
        <dbReference type="SAM" id="MobiDB-lite"/>
    </source>
</evidence>
<dbReference type="NCBIfam" id="TIGR02242">
    <property type="entry name" value="tail_TIGR02242"/>
    <property type="match status" value="1"/>
</dbReference>
<dbReference type="SUPFAM" id="SSF63829">
    <property type="entry name" value="Calcium-dependent phosphotriesterase"/>
    <property type="match status" value="1"/>
</dbReference>
<evidence type="ECO:0000313" key="3">
    <source>
        <dbReference type="Proteomes" id="UP001259659"/>
    </source>
</evidence>
<sequence>MEFSYATTTSETDWADGVMDNVEVAGGGVVLRTQTTTRRFDVRDGVHDLVVAPDDTLYTVSTEGGVYQYDPTTETRERLLKRTDRTLAEPTAICASGNRVFVCDAADGSITALSTDLHRVVGTLGPDLTDPTAMAYADGTIYVLDDGDLVAVDRAGTASPVATDDLVAPLDIAVRDGEPYVLDDDEGGPSIRRPEAGPDADGPTRATGFEADGEAFTPSCLTILGDQPVVSGRYDDGSGHGIFVYDAATGAFDRRVALEGAATEMVAKAGDPDAQTLYVVAGESRHCRGFEEVHEYAAHPEDDRHVGTAFLRYDSGTTAIDWHRVTLDIVRSSASTQVRLRYLATDEPVLSSLDADSFDGMTDRNAAMLRNAGVETVWELASADPESLTFMAPGWTPASVASLQDRATTELATQAADEWTTSEVIDPQDVLLDDASGRYLYVAVELLGTPDASPLVDAVRAYCPRTSYLRHMPELYQEDQQSAAFLEQFLSVMETSFVDVERTIESVGEYFDPHGAPSESLSWLEGWLAADIGREWPESARRELLARAPELYRKRGTRAGLLELIRLYLRHANPSATDGTGETGPVAADDGSDYRLFFIERTDLDSIDDAVVDRQYGDFLSAGRSFAVFCDALETDEQTRMVQDIVDTERPAHVEGTVVSIEGEFALGENSFLGINTGLTSRTFAMGEASLGEDTVLTPRPGEQASDS</sequence>
<dbReference type="EMBL" id="JAMQON010000004">
    <property type="protein sequence ID" value="MDS0260496.1"/>
    <property type="molecule type" value="Genomic_DNA"/>
</dbReference>
<accession>A0ABU2FFI3</accession>
<dbReference type="InterPro" id="IPR015943">
    <property type="entry name" value="WD40/YVTN_repeat-like_dom_sf"/>
</dbReference>
<reference evidence="2 3" key="1">
    <citation type="submission" date="2022-06" db="EMBL/GenBank/DDBJ databases">
        <title>Haloarcula sp. a new haloarchaeum isolate from saline soil.</title>
        <authorList>
            <person name="Strakova D."/>
            <person name="Galisteo C."/>
            <person name="Sanchez-Porro C."/>
            <person name="Ventosa A."/>
        </authorList>
    </citation>
    <scope>NUCLEOTIDE SEQUENCE [LARGE SCALE GENOMIC DNA]</scope>
    <source>
        <strain evidence="2 3">S1CR25-12</strain>
    </source>
</reference>
<protein>
    <submittedName>
        <fullName evidence="2">Phage tail protein</fullName>
    </submittedName>
</protein>
<dbReference type="InterPro" id="IPR006521">
    <property type="entry name" value="Tail_protein_I"/>
</dbReference>
<dbReference type="Gene3D" id="2.130.10.10">
    <property type="entry name" value="YVTN repeat-like/Quinoprotein amine dehydrogenase"/>
    <property type="match status" value="1"/>
</dbReference>
<feature type="region of interest" description="Disordered" evidence="1">
    <location>
        <begin position="179"/>
        <end position="207"/>
    </location>
</feature>
<gene>
    <name evidence="2" type="ORF">NDI56_13910</name>
</gene>
<proteinExistence type="predicted"/>
<dbReference type="Proteomes" id="UP001259659">
    <property type="component" value="Unassembled WGS sequence"/>
</dbReference>